<protein>
    <submittedName>
        <fullName evidence="2">Uncharacterized protein</fullName>
    </submittedName>
</protein>
<reference evidence="2 3" key="2">
    <citation type="journal article" date="2007" name="BMC Biol.">
        <title>A 100%-complete sequence reveals unusually simple genomic features in the hot-spring red alga Cyanidioschyzon merolae.</title>
        <authorList>
            <person name="Nozaki H."/>
            <person name="Takano H."/>
            <person name="Misumi O."/>
            <person name="Terasawa K."/>
            <person name="Matsuzaki M."/>
            <person name="Maruyama S."/>
            <person name="Nishida K."/>
            <person name="Yagisawa F."/>
            <person name="Yoshida Y."/>
            <person name="Fujiwara T."/>
            <person name="Takio S."/>
            <person name="Tamura K."/>
            <person name="Chung S.J."/>
            <person name="Nakamura S."/>
            <person name="Kuroiwa H."/>
            <person name="Tanaka K."/>
            <person name="Sato N."/>
            <person name="Kuroiwa T."/>
        </authorList>
    </citation>
    <scope>NUCLEOTIDE SEQUENCE [LARGE SCALE GENOMIC DNA]</scope>
    <source>
        <strain evidence="2 3">10D</strain>
    </source>
</reference>
<accession>M1VCK0</accession>
<keyword evidence="3" id="KW-1185">Reference proteome</keyword>
<feature type="compositionally biased region" description="Basic residues" evidence="1">
    <location>
        <begin position="58"/>
        <end position="69"/>
    </location>
</feature>
<reference evidence="2 3" key="1">
    <citation type="journal article" date="2004" name="Nature">
        <title>Genome sequence of the ultrasmall unicellular red alga Cyanidioschyzon merolae 10D.</title>
        <authorList>
            <person name="Matsuzaki M."/>
            <person name="Misumi O."/>
            <person name="Shin-i T."/>
            <person name="Maruyama S."/>
            <person name="Takahara M."/>
            <person name="Miyagishima S."/>
            <person name="Mori T."/>
            <person name="Nishida K."/>
            <person name="Yagisawa F."/>
            <person name="Nishida K."/>
            <person name="Yoshida Y."/>
            <person name="Nishimura Y."/>
            <person name="Nakao S."/>
            <person name="Kobayashi T."/>
            <person name="Momoyama Y."/>
            <person name="Higashiyama T."/>
            <person name="Minoda A."/>
            <person name="Sano M."/>
            <person name="Nomoto H."/>
            <person name="Oishi K."/>
            <person name="Hayashi H."/>
            <person name="Ohta F."/>
            <person name="Nishizaka S."/>
            <person name="Haga S."/>
            <person name="Miura S."/>
            <person name="Morishita T."/>
            <person name="Kabeya Y."/>
            <person name="Terasawa K."/>
            <person name="Suzuki Y."/>
            <person name="Ishii Y."/>
            <person name="Asakawa S."/>
            <person name="Takano H."/>
            <person name="Ohta N."/>
            <person name="Kuroiwa H."/>
            <person name="Tanaka K."/>
            <person name="Shimizu N."/>
            <person name="Sugano S."/>
            <person name="Sato N."/>
            <person name="Nozaki H."/>
            <person name="Ogasawara N."/>
            <person name="Kohara Y."/>
            <person name="Kuroiwa T."/>
        </authorList>
    </citation>
    <scope>NUCLEOTIDE SEQUENCE [LARGE SCALE GENOMIC DNA]</scope>
    <source>
        <strain evidence="2 3">10D</strain>
    </source>
</reference>
<proteinExistence type="predicted"/>
<dbReference type="EMBL" id="AP006502">
    <property type="protein sequence ID" value="BAM83244.1"/>
    <property type="molecule type" value="Genomic_DNA"/>
</dbReference>
<evidence type="ECO:0000313" key="3">
    <source>
        <dbReference type="Proteomes" id="UP000007014"/>
    </source>
</evidence>
<evidence type="ECO:0000313" key="2">
    <source>
        <dbReference type="EMBL" id="BAM83244.1"/>
    </source>
</evidence>
<dbReference type="KEGG" id="cme:CYME_CMT270C"/>
<organism evidence="2 3">
    <name type="scientific">Cyanidioschyzon merolae (strain NIES-3377 / 10D)</name>
    <name type="common">Unicellular red alga</name>
    <dbReference type="NCBI Taxonomy" id="280699"/>
    <lineage>
        <taxon>Eukaryota</taxon>
        <taxon>Rhodophyta</taxon>
        <taxon>Bangiophyceae</taxon>
        <taxon>Cyanidiales</taxon>
        <taxon>Cyanidiaceae</taxon>
        <taxon>Cyanidioschyzon</taxon>
    </lineage>
</organism>
<feature type="region of interest" description="Disordered" evidence="1">
    <location>
        <begin position="23"/>
        <end position="96"/>
    </location>
</feature>
<dbReference type="AlphaFoldDB" id="M1VCK0"/>
<evidence type="ECO:0000256" key="1">
    <source>
        <dbReference type="SAM" id="MobiDB-lite"/>
    </source>
</evidence>
<dbReference type="Gramene" id="CMT270CT">
    <property type="protein sequence ID" value="CMT270CT"/>
    <property type="gene ID" value="CMT270C"/>
</dbReference>
<gene>
    <name evidence="2" type="ORF">CYME_CMT270C</name>
</gene>
<name>M1VCK0_CYAM1</name>
<dbReference type="Proteomes" id="UP000007014">
    <property type="component" value="Chromosome 20"/>
</dbReference>
<dbReference type="GeneID" id="16997947"/>
<dbReference type="RefSeq" id="XP_005539280.1">
    <property type="nucleotide sequence ID" value="XM_005539223.1"/>
</dbReference>
<dbReference type="HOGENOM" id="CLU_1121477_0_0_1"/>
<sequence length="248" mass="28321">MWAILTRTFRGHLFFRKPLVSCSSDCEPKQERRTRKKRAPGSGKIQDASRAKDSAKAPVKRTSQKRKAEKKPPPPKNSRERVPWNRGKTLPEPLREKIKARTIAAHRRPDVVLRVLRRDQRPEAEPLPNVQIVGKQGRLEFSLQELKSLDWNWVAAVEQSAAIPPDKSASAEGELPTRSGTGLENRRRRPPSTRPPPEIFQFEPLQMTPQVLRRMSYDVERKLSDSSYLDAYEGKALPKKTLGPNARI</sequence>
<feature type="region of interest" description="Disordered" evidence="1">
    <location>
        <begin position="164"/>
        <end position="205"/>
    </location>
</feature>